<dbReference type="SUPFAM" id="SSF52317">
    <property type="entry name" value="Class I glutamine amidotransferase-like"/>
    <property type="match status" value="1"/>
</dbReference>
<gene>
    <name evidence="4" type="ORF">GCM10022244_59680</name>
</gene>
<dbReference type="CDD" id="cd03169">
    <property type="entry name" value="GATase1_PfpI_1"/>
    <property type="match status" value="1"/>
</dbReference>
<evidence type="ECO:0000256" key="1">
    <source>
        <dbReference type="ARBA" id="ARBA00008542"/>
    </source>
</evidence>
<reference evidence="5" key="1">
    <citation type="journal article" date="2019" name="Int. J. Syst. Evol. Microbiol.">
        <title>The Global Catalogue of Microorganisms (GCM) 10K type strain sequencing project: providing services to taxonomists for standard genome sequencing and annotation.</title>
        <authorList>
            <consortium name="The Broad Institute Genomics Platform"/>
            <consortium name="The Broad Institute Genome Sequencing Center for Infectious Disease"/>
            <person name="Wu L."/>
            <person name="Ma J."/>
        </authorList>
    </citation>
    <scope>NUCLEOTIDE SEQUENCE [LARGE SCALE GENOMIC DNA]</scope>
    <source>
        <strain evidence="5">JCM 16956</strain>
    </source>
</reference>
<feature type="region of interest" description="Disordered" evidence="2">
    <location>
        <begin position="1"/>
        <end position="28"/>
    </location>
</feature>
<sequence>MEPARGTAEGRDRGAGTGHGRPTNGDPGDAMAKILIVTGDAAESLEVLYPYQRLLEEGYEVDIAAPSRKRLRFVVHDFEPGFDTYTEKPGYTWPADLAFSEVDPSAYVAVVIPGGRAPEYLRNDPELRKILKSFFDADKPVAQICHGPLLTAAVGGLEGRRVTAYPALELDMQAAGAAFRDTEAVVDGLLVSSRAWPDHPVWMREFLKVLRAKG</sequence>
<evidence type="ECO:0000313" key="4">
    <source>
        <dbReference type="EMBL" id="GAA3944101.1"/>
    </source>
</evidence>
<dbReference type="PANTHER" id="PTHR42733">
    <property type="entry name" value="DJ-1 PROTEIN"/>
    <property type="match status" value="1"/>
</dbReference>
<evidence type="ECO:0000256" key="2">
    <source>
        <dbReference type="SAM" id="MobiDB-lite"/>
    </source>
</evidence>
<protein>
    <submittedName>
        <fullName evidence="4">DJ-1/PfpI family protein</fullName>
    </submittedName>
</protein>
<feature type="domain" description="DJ-1/PfpI" evidence="3">
    <location>
        <begin position="33"/>
        <end position="208"/>
    </location>
</feature>
<dbReference type="Gene3D" id="3.40.50.880">
    <property type="match status" value="1"/>
</dbReference>
<comment type="similarity">
    <text evidence="1">Belongs to the peptidase C56 family.</text>
</comment>
<dbReference type="InterPro" id="IPR002818">
    <property type="entry name" value="DJ-1/PfpI"/>
</dbReference>
<evidence type="ECO:0000313" key="5">
    <source>
        <dbReference type="Proteomes" id="UP001501000"/>
    </source>
</evidence>
<organism evidence="4 5">
    <name type="scientific">Streptomyces gulbargensis</name>
    <dbReference type="NCBI Taxonomy" id="364901"/>
    <lineage>
        <taxon>Bacteria</taxon>
        <taxon>Bacillati</taxon>
        <taxon>Actinomycetota</taxon>
        <taxon>Actinomycetes</taxon>
        <taxon>Kitasatosporales</taxon>
        <taxon>Streptomycetaceae</taxon>
        <taxon>Streptomyces</taxon>
    </lineage>
</organism>
<dbReference type="Proteomes" id="UP001501000">
    <property type="component" value="Unassembled WGS sequence"/>
</dbReference>
<proteinExistence type="inferred from homology"/>
<comment type="caution">
    <text evidence="4">The sequence shown here is derived from an EMBL/GenBank/DDBJ whole genome shotgun (WGS) entry which is preliminary data.</text>
</comment>
<dbReference type="NCBIfam" id="TIGR01382">
    <property type="entry name" value="PfpI"/>
    <property type="match status" value="1"/>
</dbReference>
<name>A0ABP7NDM2_9ACTN</name>
<keyword evidence="5" id="KW-1185">Reference proteome</keyword>
<dbReference type="PROSITE" id="PS51276">
    <property type="entry name" value="PEPTIDASE_C56_PFPI"/>
    <property type="match status" value="1"/>
</dbReference>
<dbReference type="PANTHER" id="PTHR42733:SF2">
    <property type="entry name" value="DJ-1_THIJ_PFPI FAMILY PROTEIN"/>
    <property type="match status" value="1"/>
</dbReference>
<accession>A0ABP7NDM2</accession>
<dbReference type="EMBL" id="BAABAJ010000039">
    <property type="protein sequence ID" value="GAA3944101.1"/>
    <property type="molecule type" value="Genomic_DNA"/>
</dbReference>
<dbReference type="InterPro" id="IPR029062">
    <property type="entry name" value="Class_I_gatase-like"/>
</dbReference>
<evidence type="ECO:0000259" key="3">
    <source>
        <dbReference type="Pfam" id="PF01965"/>
    </source>
</evidence>
<dbReference type="Pfam" id="PF01965">
    <property type="entry name" value="DJ-1_PfpI"/>
    <property type="match status" value="1"/>
</dbReference>
<dbReference type="InterPro" id="IPR006286">
    <property type="entry name" value="C56_PfpI-like"/>
</dbReference>